<evidence type="ECO:0000313" key="2">
    <source>
        <dbReference type="Proteomes" id="UP000789901"/>
    </source>
</evidence>
<name>A0ABN7WXF0_GIGMA</name>
<dbReference type="EMBL" id="CAJVQB010069553">
    <property type="protein sequence ID" value="CAG8842606.1"/>
    <property type="molecule type" value="Genomic_DNA"/>
</dbReference>
<evidence type="ECO:0000313" key="1">
    <source>
        <dbReference type="EMBL" id="CAG8842606.1"/>
    </source>
</evidence>
<protein>
    <submittedName>
        <fullName evidence="1">45907_t:CDS:1</fullName>
    </submittedName>
</protein>
<comment type="caution">
    <text evidence="1">The sequence shown here is derived from an EMBL/GenBank/DDBJ whole genome shotgun (WGS) entry which is preliminary data.</text>
</comment>
<organism evidence="1 2">
    <name type="scientific">Gigaspora margarita</name>
    <dbReference type="NCBI Taxonomy" id="4874"/>
    <lineage>
        <taxon>Eukaryota</taxon>
        <taxon>Fungi</taxon>
        <taxon>Fungi incertae sedis</taxon>
        <taxon>Mucoromycota</taxon>
        <taxon>Glomeromycotina</taxon>
        <taxon>Glomeromycetes</taxon>
        <taxon>Diversisporales</taxon>
        <taxon>Gigasporaceae</taxon>
        <taxon>Gigaspora</taxon>
    </lineage>
</organism>
<reference evidence="1 2" key="1">
    <citation type="submission" date="2021-06" db="EMBL/GenBank/DDBJ databases">
        <authorList>
            <person name="Kallberg Y."/>
            <person name="Tangrot J."/>
            <person name="Rosling A."/>
        </authorList>
    </citation>
    <scope>NUCLEOTIDE SEQUENCE [LARGE SCALE GENOMIC DNA]</scope>
    <source>
        <strain evidence="1 2">120-4 pot B 10/14</strain>
    </source>
</reference>
<sequence>MQKKSRMHIGDKISLCDQLKFNTQIDSLNQLYQTQIPQMPKFWS</sequence>
<keyword evidence="2" id="KW-1185">Reference proteome</keyword>
<gene>
    <name evidence="1" type="ORF">GMARGA_LOCUS36076</name>
</gene>
<proteinExistence type="predicted"/>
<accession>A0ABN7WXF0</accession>
<dbReference type="Proteomes" id="UP000789901">
    <property type="component" value="Unassembled WGS sequence"/>
</dbReference>